<accession>A0ABW1T389</accession>
<feature type="transmembrane region" description="Helical" evidence="5">
    <location>
        <begin position="89"/>
        <end position="106"/>
    </location>
</feature>
<proteinExistence type="predicted"/>
<protein>
    <submittedName>
        <fullName evidence="6">Methyltransferase family protein</fullName>
        <ecNumber evidence="6">2.1.1.100</ecNumber>
        <ecNumber evidence="6">2.1.1.334</ecNumber>
    </submittedName>
</protein>
<comment type="subcellular location">
    <subcellularLocation>
        <location evidence="1">Endomembrane system</location>
        <topology evidence="1">Multi-pass membrane protein</topology>
    </subcellularLocation>
</comment>
<dbReference type="PANTHER" id="PTHR43847:SF1">
    <property type="entry name" value="BLL3993 PROTEIN"/>
    <property type="match status" value="1"/>
</dbReference>
<comment type="caution">
    <text evidence="6">The sequence shown here is derived from an EMBL/GenBank/DDBJ whole genome shotgun (WGS) entry which is preliminary data.</text>
</comment>
<keyword evidence="3 5" id="KW-1133">Transmembrane helix</keyword>
<evidence type="ECO:0000256" key="5">
    <source>
        <dbReference type="SAM" id="Phobius"/>
    </source>
</evidence>
<dbReference type="EMBL" id="JBHSTI010000008">
    <property type="protein sequence ID" value="MFC6238764.1"/>
    <property type="molecule type" value="Genomic_DNA"/>
</dbReference>
<organism evidence="6 7">
    <name type="scientific">Longivirga aurantiaca</name>
    <dbReference type="NCBI Taxonomy" id="1837743"/>
    <lineage>
        <taxon>Bacteria</taxon>
        <taxon>Bacillati</taxon>
        <taxon>Actinomycetota</taxon>
        <taxon>Actinomycetes</taxon>
        <taxon>Sporichthyales</taxon>
        <taxon>Sporichthyaceae</taxon>
        <taxon>Longivirga</taxon>
    </lineage>
</organism>
<evidence type="ECO:0000313" key="6">
    <source>
        <dbReference type="EMBL" id="MFC6238764.1"/>
    </source>
</evidence>
<dbReference type="PANTHER" id="PTHR43847">
    <property type="entry name" value="BLL3993 PROTEIN"/>
    <property type="match status" value="1"/>
</dbReference>
<dbReference type="GO" id="GO:0004671">
    <property type="term" value="F:protein C-terminal S-isoprenylcysteine carboxyl O-methyltransferase activity"/>
    <property type="evidence" value="ECO:0007669"/>
    <property type="project" value="UniProtKB-EC"/>
</dbReference>
<sequence>MKDRFLKQARREYGPGQRAVALVLLAPVFLFLMPCIFVVFGAWLDAWLEWPSILSPPSNVLVGCLLILLGWSLAVWSMYGLFTIGRGTPVPLMATQQIVVVPPYTYCRNPMVLGAMGLYLGVAVLFGSFGALVLVLLAACALLVYVRRIEEAEMVLRFGDEYRAYRERTPFLLPRFRRRS</sequence>
<dbReference type="Pfam" id="PF04191">
    <property type="entry name" value="PEMT"/>
    <property type="match status" value="1"/>
</dbReference>
<keyword evidence="4 5" id="KW-0472">Membrane</keyword>
<reference evidence="7" key="1">
    <citation type="journal article" date="2019" name="Int. J. Syst. Evol. Microbiol.">
        <title>The Global Catalogue of Microorganisms (GCM) 10K type strain sequencing project: providing services to taxonomists for standard genome sequencing and annotation.</title>
        <authorList>
            <consortium name="The Broad Institute Genomics Platform"/>
            <consortium name="The Broad Institute Genome Sequencing Center for Infectious Disease"/>
            <person name="Wu L."/>
            <person name="Ma J."/>
        </authorList>
    </citation>
    <scope>NUCLEOTIDE SEQUENCE [LARGE SCALE GENOMIC DNA]</scope>
    <source>
        <strain evidence="7">CGMCC 4.7317</strain>
    </source>
</reference>
<feature type="transmembrane region" description="Helical" evidence="5">
    <location>
        <begin position="20"/>
        <end position="40"/>
    </location>
</feature>
<evidence type="ECO:0000256" key="3">
    <source>
        <dbReference type="ARBA" id="ARBA00022989"/>
    </source>
</evidence>
<dbReference type="InterPro" id="IPR052527">
    <property type="entry name" value="Metal_cation-efflux_comp"/>
</dbReference>
<dbReference type="EC" id="2.1.1.334" evidence="6"/>
<dbReference type="InterPro" id="IPR007318">
    <property type="entry name" value="Phopholipid_MeTrfase"/>
</dbReference>
<feature type="transmembrane region" description="Helical" evidence="5">
    <location>
        <begin position="118"/>
        <end position="146"/>
    </location>
</feature>
<dbReference type="GO" id="GO:0032259">
    <property type="term" value="P:methylation"/>
    <property type="evidence" value="ECO:0007669"/>
    <property type="project" value="UniProtKB-KW"/>
</dbReference>
<keyword evidence="6" id="KW-0808">Transferase</keyword>
<dbReference type="EC" id="2.1.1.100" evidence="6"/>
<evidence type="ECO:0000256" key="2">
    <source>
        <dbReference type="ARBA" id="ARBA00022692"/>
    </source>
</evidence>
<dbReference type="Gene3D" id="1.20.120.1630">
    <property type="match status" value="1"/>
</dbReference>
<gene>
    <name evidence="6" type="ORF">ACFQGU_12820</name>
</gene>
<feature type="transmembrane region" description="Helical" evidence="5">
    <location>
        <begin position="60"/>
        <end position="82"/>
    </location>
</feature>
<keyword evidence="2 5" id="KW-0812">Transmembrane</keyword>
<evidence type="ECO:0000256" key="4">
    <source>
        <dbReference type="ARBA" id="ARBA00023136"/>
    </source>
</evidence>
<keyword evidence="6" id="KW-0489">Methyltransferase</keyword>
<dbReference type="RefSeq" id="WP_386767257.1">
    <property type="nucleotide sequence ID" value="NZ_JBHSTI010000008.1"/>
</dbReference>
<name>A0ABW1T389_9ACTN</name>
<evidence type="ECO:0000313" key="7">
    <source>
        <dbReference type="Proteomes" id="UP001596138"/>
    </source>
</evidence>
<evidence type="ECO:0000256" key="1">
    <source>
        <dbReference type="ARBA" id="ARBA00004127"/>
    </source>
</evidence>
<keyword evidence="7" id="KW-1185">Reference proteome</keyword>
<dbReference type="Proteomes" id="UP001596138">
    <property type="component" value="Unassembled WGS sequence"/>
</dbReference>